<dbReference type="Pfam" id="PF00005">
    <property type="entry name" value="ABC_tran"/>
    <property type="match status" value="1"/>
</dbReference>
<dbReference type="Gene3D" id="3.40.50.300">
    <property type="entry name" value="P-loop containing nucleotide triphosphate hydrolases"/>
    <property type="match status" value="1"/>
</dbReference>
<gene>
    <name evidence="6" type="ORF">J2800_004197</name>
</gene>
<evidence type="ECO:0000313" key="7">
    <source>
        <dbReference type="Proteomes" id="UP001262754"/>
    </source>
</evidence>
<dbReference type="EMBL" id="JAVDRL010000012">
    <property type="protein sequence ID" value="MDR6533435.1"/>
    <property type="molecule type" value="Genomic_DNA"/>
</dbReference>
<dbReference type="InterPro" id="IPR003439">
    <property type="entry name" value="ABC_transporter-like_ATP-bd"/>
</dbReference>
<dbReference type="SUPFAM" id="SSF52540">
    <property type="entry name" value="P-loop containing nucleoside triphosphate hydrolases"/>
    <property type="match status" value="1"/>
</dbReference>
<evidence type="ECO:0000256" key="1">
    <source>
        <dbReference type="ARBA" id="ARBA00005417"/>
    </source>
</evidence>
<evidence type="ECO:0000313" key="6">
    <source>
        <dbReference type="EMBL" id="MDR6533435.1"/>
    </source>
</evidence>
<comment type="caution">
    <text evidence="6">The sequence shown here is derived from an EMBL/GenBank/DDBJ whole genome shotgun (WGS) entry which is preliminary data.</text>
</comment>
<evidence type="ECO:0000256" key="4">
    <source>
        <dbReference type="ARBA" id="ARBA00022840"/>
    </source>
</evidence>
<dbReference type="GO" id="GO:0005524">
    <property type="term" value="F:ATP binding"/>
    <property type="evidence" value="ECO:0007669"/>
    <property type="project" value="UniProtKB-KW"/>
</dbReference>
<keyword evidence="4 6" id="KW-0067">ATP-binding</keyword>
<sequence>MSFALEAESLVKTYGAVRALDGLSLRIPAGGVFGVLGPNGAGKSTLFRIALGLVRPTSGTARLFGVPAGQTSSLRRVGAMIETPRYPPYLTARDVLRMLAMESGAVGSADVNYWLERVGLGGAADRKAGTFSVGMKQRLGLAAAFFTRPELVILDEPTSGMDPAGIQEIRALIRDLAAKEGVTIILASHQLDEVRRVCDRVAIFSKGKLAAEGDVEALTGGKPRLRLTVSPADKALAVLGAKGQPDGANAVLADVLRAETPALIRALVEAGVEITEARWREGDLESAYLGALGPPDQKNGDLANAR</sequence>
<evidence type="ECO:0000256" key="3">
    <source>
        <dbReference type="ARBA" id="ARBA00022741"/>
    </source>
</evidence>
<evidence type="ECO:0000259" key="5">
    <source>
        <dbReference type="PROSITE" id="PS50893"/>
    </source>
</evidence>
<proteinExistence type="inferred from homology"/>
<dbReference type="InterPro" id="IPR017871">
    <property type="entry name" value="ABC_transporter-like_CS"/>
</dbReference>
<protein>
    <submittedName>
        <fullName evidence="6">ABC-2 type transport system ATP-binding protein</fullName>
    </submittedName>
</protein>
<dbReference type="PANTHER" id="PTHR43335">
    <property type="entry name" value="ABC TRANSPORTER, ATP-BINDING PROTEIN"/>
    <property type="match status" value="1"/>
</dbReference>
<keyword evidence="3" id="KW-0547">Nucleotide-binding</keyword>
<comment type="similarity">
    <text evidence="1">Belongs to the ABC transporter superfamily.</text>
</comment>
<reference evidence="6 7" key="1">
    <citation type="submission" date="2023-07" db="EMBL/GenBank/DDBJ databases">
        <title>Sorghum-associated microbial communities from plants grown in Nebraska, USA.</title>
        <authorList>
            <person name="Schachtman D."/>
        </authorList>
    </citation>
    <scope>NUCLEOTIDE SEQUENCE [LARGE SCALE GENOMIC DNA]</scope>
    <source>
        <strain evidence="6 7">DS2154</strain>
    </source>
</reference>
<organism evidence="6 7">
    <name type="scientific">Caulobacter rhizosphaerae</name>
    <dbReference type="NCBI Taxonomy" id="2010972"/>
    <lineage>
        <taxon>Bacteria</taxon>
        <taxon>Pseudomonadati</taxon>
        <taxon>Pseudomonadota</taxon>
        <taxon>Alphaproteobacteria</taxon>
        <taxon>Caulobacterales</taxon>
        <taxon>Caulobacteraceae</taxon>
        <taxon>Caulobacter</taxon>
    </lineage>
</organism>
<evidence type="ECO:0000256" key="2">
    <source>
        <dbReference type="ARBA" id="ARBA00022448"/>
    </source>
</evidence>
<feature type="domain" description="ABC transporter" evidence="5">
    <location>
        <begin position="5"/>
        <end position="231"/>
    </location>
</feature>
<dbReference type="PANTHER" id="PTHR43335:SF4">
    <property type="entry name" value="ABC TRANSPORTER, ATP-BINDING PROTEIN"/>
    <property type="match status" value="1"/>
</dbReference>
<dbReference type="InterPro" id="IPR003593">
    <property type="entry name" value="AAA+_ATPase"/>
</dbReference>
<dbReference type="RefSeq" id="WP_056759324.1">
    <property type="nucleotide sequence ID" value="NZ_BMLD01000001.1"/>
</dbReference>
<dbReference type="PROSITE" id="PS50893">
    <property type="entry name" value="ABC_TRANSPORTER_2"/>
    <property type="match status" value="1"/>
</dbReference>
<dbReference type="PROSITE" id="PS00211">
    <property type="entry name" value="ABC_TRANSPORTER_1"/>
    <property type="match status" value="1"/>
</dbReference>
<dbReference type="SMART" id="SM00382">
    <property type="entry name" value="AAA"/>
    <property type="match status" value="1"/>
</dbReference>
<keyword evidence="7" id="KW-1185">Reference proteome</keyword>
<dbReference type="Proteomes" id="UP001262754">
    <property type="component" value="Unassembled WGS sequence"/>
</dbReference>
<dbReference type="InterPro" id="IPR027417">
    <property type="entry name" value="P-loop_NTPase"/>
</dbReference>
<name>A0ABU1N4Q7_9CAUL</name>
<accession>A0ABU1N4Q7</accession>
<keyword evidence="2" id="KW-0813">Transport</keyword>